<sequence>MLPANLTGHIQLTLVAMVLGVAISVPLGILAARVGWLQQFVLGAAGIVQTIPSLALLAIMVPILAAINLQSIGYLPAIIGLTLYSTLPILRNTVIGITGIDSVYTEAARSVGMTSLQQLWRVELPLALPVIVGGIRTSTVWVVGMATLSTPVGATSLGNYIFSGLQMRNYTAVLVGCVVAALLAQLLDTLIRWLEQGVRTRKRVPVVVVLLIFGALYSWAGASLIPRWFESDTRPITIGCKTYTEQYILSEILSRQIAARTGLETTVLSSLGSTVAFDALRAGDLDVYVDYSGTIWATIMGRDGTSQDRDEVLHEVDRVLADAYDVQVVGPVGFENAYVLAMRRDDAAAKNIRRISDLVRHAPRLVMGGDYEFFGRPEWTSLRDQYALEFESQRTMDASLMYQALAQSEVDVISAFSTDGRISAFGLTILEDDLAVIPPYDAIILVSNRLRMENPKVVEALADLVGTIDADQMRDMNLAVDREGRTPAAVAADWLNVLRPIPPR</sequence>
<dbReference type="EMBL" id="UINC01001673">
    <property type="protein sequence ID" value="SUZ86281.1"/>
    <property type="molecule type" value="Genomic_DNA"/>
</dbReference>
<dbReference type="PANTHER" id="PTHR30177">
    <property type="entry name" value="GLYCINE BETAINE/L-PROLINE TRANSPORT SYSTEM PERMEASE PROTEIN PROW"/>
    <property type="match status" value="1"/>
</dbReference>
<comment type="subcellular location">
    <subcellularLocation>
        <location evidence="1">Membrane</location>
        <topology evidence="1">Multi-pass membrane protein</topology>
    </subcellularLocation>
</comment>
<dbReference type="SUPFAM" id="SSF161098">
    <property type="entry name" value="MetI-like"/>
    <property type="match status" value="1"/>
</dbReference>
<feature type="transmembrane region" description="Helical" evidence="8">
    <location>
        <begin position="170"/>
        <end position="194"/>
    </location>
</feature>
<evidence type="ECO:0000256" key="2">
    <source>
        <dbReference type="ARBA" id="ARBA00022448"/>
    </source>
</evidence>
<feature type="transmembrane region" description="Helical" evidence="8">
    <location>
        <begin position="12"/>
        <end position="33"/>
    </location>
</feature>
<evidence type="ECO:0000259" key="9">
    <source>
        <dbReference type="PROSITE" id="PS50928"/>
    </source>
</evidence>
<keyword evidence="4 8" id="KW-1133">Transmembrane helix</keyword>
<comment type="similarity">
    <text evidence="6">In the C-terminal section; belongs to the OsmX family.</text>
</comment>
<dbReference type="GO" id="GO:0043190">
    <property type="term" value="C:ATP-binding cassette (ABC) transporter complex"/>
    <property type="evidence" value="ECO:0007669"/>
    <property type="project" value="InterPro"/>
</dbReference>
<dbReference type="InterPro" id="IPR041894">
    <property type="entry name" value="PBP2_ProX-like"/>
</dbReference>
<dbReference type="InterPro" id="IPR051204">
    <property type="entry name" value="ABC_transp_perm/SBD"/>
</dbReference>
<evidence type="ECO:0000256" key="7">
    <source>
        <dbReference type="ARBA" id="ARBA00035652"/>
    </source>
</evidence>
<name>A0A381R3F0_9ZZZZ</name>
<evidence type="ECO:0000256" key="3">
    <source>
        <dbReference type="ARBA" id="ARBA00022692"/>
    </source>
</evidence>
<keyword evidence="5 8" id="KW-0472">Membrane</keyword>
<evidence type="ECO:0000256" key="6">
    <source>
        <dbReference type="ARBA" id="ARBA00035642"/>
    </source>
</evidence>
<dbReference type="CDD" id="cd13607">
    <property type="entry name" value="PBP2_AfProX_like"/>
    <property type="match status" value="1"/>
</dbReference>
<dbReference type="Pfam" id="PF04069">
    <property type="entry name" value="OpuAC"/>
    <property type="match status" value="1"/>
</dbReference>
<keyword evidence="2" id="KW-0813">Transport</keyword>
<dbReference type="SUPFAM" id="SSF53850">
    <property type="entry name" value="Periplasmic binding protein-like II"/>
    <property type="match status" value="1"/>
</dbReference>
<dbReference type="InterPro" id="IPR007210">
    <property type="entry name" value="ABC_Gly_betaine_transp_sub-bd"/>
</dbReference>
<proteinExistence type="inferred from homology"/>
<evidence type="ECO:0000256" key="5">
    <source>
        <dbReference type="ARBA" id="ARBA00023136"/>
    </source>
</evidence>
<feature type="transmembrane region" description="Helical" evidence="8">
    <location>
        <begin position="71"/>
        <end position="90"/>
    </location>
</feature>
<keyword evidence="3 8" id="KW-0812">Transmembrane</keyword>
<dbReference type="Pfam" id="PF00528">
    <property type="entry name" value="BPD_transp_1"/>
    <property type="match status" value="1"/>
</dbReference>
<feature type="transmembrane region" description="Helical" evidence="8">
    <location>
        <begin position="40"/>
        <end position="65"/>
    </location>
</feature>
<dbReference type="Gene3D" id="3.40.190.120">
    <property type="entry name" value="Osmoprotection protein (prox), domain 2"/>
    <property type="match status" value="1"/>
</dbReference>
<evidence type="ECO:0000256" key="8">
    <source>
        <dbReference type="SAM" id="Phobius"/>
    </source>
</evidence>
<gene>
    <name evidence="10" type="ORF">METZ01_LOCUS39135</name>
</gene>
<evidence type="ECO:0000256" key="1">
    <source>
        <dbReference type="ARBA" id="ARBA00004141"/>
    </source>
</evidence>
<protein>
    <recommendedName>
        <fullName evidence="9">ABC transmembrane type-1 domain-containing protein</fullName>
    </recommendedName>
</protein>
<feature type="transmembrane region" description="Helical" evidence="8">
    <location>
        <begin position="206"/>
        <end position="229"/>
    </location>
</feature>
<dbReference type="InterPro" id="IPR035906">
    <property type="entry name" value="MetI-like_sf"/>
</dbReference>
<reference evidence="10" key="1">
    <citation type="submission" date="2018-05" db="EMBL/GenBank/DDBJ databases">
        <authorList>
            <person name="Lanie J.A."/>
            <person name="Ng W.-L."/>
            <person name="Kazmierczak K.M."/>
            <person name="Andrzejewski T.M."/>
            <person name="Davidsen T.M."/>
            <person name="Wayne K.J."/>
            <person name="Tettelin H."/>
            <person name="Glass J.I."/>
            <person name="Rusch D."/>
            <person name="Podicherti R."/>
            <person name="Tsui H.-C.T."/>
            <person name="Winkler M.E."/>
        </authorList>
    </citation>
    <scope>NUCLEOTIDE SEQUENCE</scope>
</reference>
<dbReference type="PROSITE" id="PS50928">
    <property type="entry name" value="ABC_TM1"/>
    <property type="match status" value="1"/>
</dbReference>
<dbReference type="GO" id="GO:0022857">
    <property type="term" value="F:transmembrane transporter activity"/>
    <property type="evidence" value="ECO:0007669"/>
    <property type="project" value="InterPro"/>
</dbReference>
<accession>A0A381R3F0</accession>
<dbReference type="InterPro" id="IPR000515">
    <property type="entry name" value="MetI-like"/>
</dbReference>
<dbReference type="AlphaFoldDB" id="A0A381R3F0"/>
<dbReference type="PANTHER" id="PTHR30177:SF4">
    <property type="entry name" value="OSMOPROTECTANT IMPORT PERMEASE PROTEIN OSMW"/>
    <property type="match status" value="1"/>
</dbReference>
<evidence type="ECO:0000313" key="10">
    <source>
        <dbReference type="EMBL" id="SUZ86281.1"/>
    </source>
</evidence>
<feature type="domain" description="ABC transmembrane type-1" evidence="9">
    <location>
        <begin position="6"/>
        <end position="191"/>
    </location>
</feature>
<dbReference type="Gene3D" id="1.10.3720.10">
    <property type="entry name" value="MetI-like"/>
    <property type="match status" value="1"/>
</dbReference>
<organism evidence="10">
    <name type="scientific">marine metagenome</name>
    <dbReference type="NCBI Taxonomy" id="408172"/>
    <lineage>
        <taxon>unclassified sequences</taxon>
        <taxon>metagenomes</taxon>
        <taxon>ecological metagenomes</taxon>
    </lineage>
</organism>
<dbReference type="FunFam" id="1.10.3720.10:FF:000001">
    <property type="entry name" value="Glycine betaine ABC transporter, permease"/>
    <property type="match status" value="1"/>
</dbReference>
<evidence type="ECO:0000256" key="4">
    <source>
        <dbReference type="ARBA" id="ARBA00022989"/>
    </source>
</evidence>
<dbReference type="GO" id="GO:0031460">
    <property type="term" value="P:glycine betaine transport"/>
    <property type="evidence" value="ECO:0007669"/>
    <property type="project" value="TreeGrafter"/>
</dbReference>
<dbReference type="Gene3D" id="3.40.190.10">
    <property type="entry name" value="Periplasmic binding protein-like II"/>
    <property type="match status" value="1"/>
</dbReference>
<comment type="similarity">
    <text evidence="7">In the N-terminal section; belongs to the binding-protein-dependent transport system permease family.</text>
</comment>
<dbReference type="CDD" id="cd06261">
    <property type="entry name" value="TM_PBP2"/>
    <property type="match status" value="1"/>
</dbReference>